<feature type="transmembrane region" description="Helical" evidence="8">
    <location>
        <begin position="833"/>
        <end position="850"/>
    </location>
</feature>
<dbReference type="PROSITE" id="PS50156">
    <property type="entry name" value="SSD"/>
    <property type="match status" value="1"/>
</dbReference>
<name>A0A7I9WQZ5_9MYCO</name>
<feature type="compositionally biased region" description="Acidic residues" evidence="7">
    <location>
        <begin position="1081"/>
        <end position="1212"/>
    </location>
</feature>
<reference evidence="10 11" key="1">
    <citation type="journal article" date="2019" name="Emerg. Microbes Infect.">
        <title>Comprehensive subspecies identification of 175 nontuberculous mycobacteria species based on 7547 genomic profiles.</title>
        <authorList>
            <person name="Matsumoto Y."/>
            <person name="Kinjo T."/>
            <person name="Motooka D."/>
            <person name="Nabeya D."/>
            <person name="Jung N."/>
            <person name="Uechi K."/>
            <person name="Horii T."/>
            <person name="Iida T."/>
            <person name="Fujita J."/>
            <person name="Nakamura S."/>
        </authorList>
    </citation>
    <scope>NUCLEOTIDE SEQUENCE [LARGE SCALE GENOMIC DNA]</scope>
    <source>
        <strain evidence="10 11">JCM 13392</strain>
    </source>
</reference>
<keyword evidence="6 8" id="KW-0472">Membrane</keyword>
<dbReference type="InterPro" id="IPR004707">
    <property type="entry name" value="MmpL_fam"/>
</dbReference>
<dbReference type="AlphaFoldDB" id="A0A7I9WQZ5"/>
<feature type="transmembrane region" description="Helical" evidence="8">
    <location>
        <begin position="297"/>
        <end position="321"/>
    </location>
</feature>
<keyword evidence="4 8" id="KW-0812">Transmembrane</keyword>
<gene>
    <name evidence="10" type="ORF">MMUR_41150</name>
</gene>
<keyword evidence="5 8" id="KW-1133">Transmembrane helix</keyword>
<feature type="region of interest" description="Disordered" evidence="7">
    <location>
        <begin position="1070"/>
        <end position="1234"/>
    </location>
</feature>
<feature type="transmembrane region" description="Helical" evidence="8">
    <location>
        <begin position="225"/>
        <end position="250"/>
    </location>
</feature>
<feature type="transmembrane region" description="Helical" evidence="8">
    <location>
        <begin position="931"/>
        <end position="952"/>
    </location>
</feature>
<feature type="transmembrane region" description="Helical" evidence="8">
    <location>
        <begin position="28"/>
        <end position="53"/>
    </location>
</feature>
<evidence type="ECO:0000256" key="2">
    <source>
        <dbReference type="ARBA" id="ARBA00010157"/>
    </source>
</evidence>
<comment type="subcellular location">
    <subcellularLocation>
        <location evidence="1">Cell membrane</location>
        <topology evidence="1">Multi-pass membrane protein</topology>
    </subcellularLocation>
</comment>
<dbReference type="Proteomes" id="UP000465241">
    <property type="component" value="Unassembled WGS sequence"/>
</dbReference>
<evidence type="ECO:0000256" key="6">
    <source>
        <dbReference type="ARBA" id="ARBA00023136"/>
    </source>
</evidence>
<feature type="transmembrane region" description="Helical" evidence="8">
    <location>
        <begin position="256"/>
        <end position="276"/>
    </location>
</feature>
<dbReference type="EMBL" id="BLKT01000003">
    <property type="protein sequence ID" value="GFG59979.1"/>
    <property type="molecule type" value="Genomic_DNA"/>
</dbReference>
<feature type="compositionally biased region" description="Basic residues" evidence="7">
    <location>
        <begin position="1225"/>
        <end position="1234"/>
    </location>
</feature>
<feature type="transmembrane region" description="Helical" evidence="8">
    <location>
        <begin position="857"/>
        <end position="882"/>
    </location>
</feature>
<dbReference type="RefSeq" id="WP_193490331.1">
    <property type="nucleotide sequence ID" value="NZ_BLKT01000003.1"/>
</dbReference>
<dbReference type="InterPro" id="IPR050545">
    <property type="entry name" value="Mycobact_MmpL"/>
</dbReference>
<protein>
    <submittedName>
        <fullName evidence="10">Membrane protein</fullName>
    </submittedName>
</protein>
<keyword evidence="11" id="KW-1185">Reference proteome</keyword>
<dbReference type="NCBIfam" id="TIGR00833">
    <property type="entry name" value="actII"/>
    <property type="match status" value="1"/>
</dbReference>
<dbReference type="Gene3D" id="1.20.1640.10">
    <property type="entry name" value="Multidrug efflux transporter AcrB transmembrane domain"/>
    <property type="match status" value="2"/>
</dbReference>
<evidence type="ECO:0000313" key="10">
    <source>
        <dbReference type="EMBL" id="GFG59979.1"/>
    </source>
</evidence>
<evidence type="ECO:0000256" key="7">
    <source>
        <dbReference type="SAM" id="MobiDB-lite"/>
    </source>
</evidence>
<evidence type="ECO:0000256" key="1">
    <source>
        <dbReference type="ARBA" id="ARBA00004651"/>
    </source>
</evidence>
<feature type="transmembrane region" description="Helical" evidence="8">
    <location>
        <begin position="888"/>
        <end position="910"/>
    </location>
</feature>
<dbReference type="InterPro" id="IPR004869">
    <property type="entry name" value="MMPL_dom"/>
</dbReference>
<feature type="domain" description="SSD" evidence="9">
    <location>
        <begin position="228"/>
        <end position="354"/>
    </location>
</feature>
<dbReference type="GO" id="GO:0005886">
    <property type="term" value="C:plasma membrane"/>
    <property type="evidence" value="ECO:0007669"/>
    <property type="project" value="UniProtKB-SubCell"/>
</dbReference>
<sequence>MFKRAFTRGALSGGGFPLLSRVVVRHPLWVIATWVIAGIVLLLSLPSLAVVAAKNPPEFLPEEAPVYASTDVMNEAFSEPAAANSVVIVLINEDGLTPQDEATYRELVQKLRADTDHVMNTQDFVSIPELRTVMTSEDNKAYNLPVSLTGVMASGPGQRSYNAALDIVKEVTEGSTLTPNIVGAAATLDDVNKIGVRDQIVIETTTGILVFTILVLVYRSFVAMMLPLLTIGAALVVAQQVVAGLGLVGLGVGPQTLLLMTAMMLGAGTDYAIFLLSRYQEVMRSGVTSDEAMETALTSIGQVIAGSAFTVAAAFMGMAFTDLGVFSTVGPPLAVTILVGFFGAVTMLPALMVLAGRRNWLKPRKDLTGRIWRRSGAEIVRRPRIALAGSLSVLLALAACMALIEYNYDDRKNLPDDIDSNLAYEAMNKHFTTSSTAQQFLLIQSPGDLRSPEALADMEMMAQRIADLPGIDAVRGITRPTGEMIEQGKATWQAGEVGTRLGDAATLIDDNNDNLTALTSGADRLADALDEIRRTVVNAVGSVRGLASALDDMADKYGGTKTLNEIDKTASLVSNMRSLGKALGFDRVRLGDVGGWAAPVLGPLNSSPTCSADPECVASRADLQKLANLRGDPALDKIAELGDLLVSTDPNQTLDQTVGGLSRTLTELTTAARDLGLGESGGVSSRLNTAMEGANTLADSSRQLAEGVQLLVDQTRNIGSGLDQASSFLMAMKRDAADPPMSGFYIPPEMLTQEEFKKAAELFISPDGHTARYLVQTALDPFSVEAMDQLQLIVKTAEDARPNTTLQDATISMVGFTVVNDNLRTYYNGDIKFIIFVTLVVVFLILAIILRAVIAPLYLVASVVLSFVSAVGIGVLFFQFLLDQPLHWSVPGTAFLVLVAVGADYNLLLIHRIRDEVRHGHTMKAAVVRTVGATGGVITSAGIIFAVSMLSLTVSSLSTVVQMGFVIGVGLLLDTFIVRTVTVPAMAVLVGDRNWWPSKSVGTLYLPSKPAAGAGDEDTDRIPDGVFHDAATDPLDLDFSSDTDQLCLDLDIDTASLHRAYSAVDTDQLDTEELAAHVDEPRDDDDELDLETEAEEPEYEVEPEADEVEAEEPEAEAAEVEVSEETDEPQLETDDAEAEEPEAEAAEVEVSEETDEPQLETDDAEAEEPEAEAAEVEVSEETDEPQLETDDAEAEEPEAEAAEVEITEETDEITNSPADTDAPTKRRWFGRWRR</sequence>
<feature type="transmembrane region" description="Helical" evidence="8">
    <location>
        <begin position="964"/>
        <end position="990"/>
    </location>
</feature>
<evidence type="ECO:0000256" key="3">
    <source>
        <dbReference type="ARBA" id="ARBA00022475"/>
    </source>
</evidence>
<evidence type="ECO:0000256" key="5">
    <source>
        <dbReference type="ARBA" id="ARBA00022989"/>
    </source>
</evidence>
<comment type="similarity">
    <text evidence="2">Belongs to the resistance-nodulation-cell division (RND) (TC 2.A.6) family. MmpL subfamily.</text>
</comment>
<organism evidence="10 11">
    <name type="scientific">Mycolicibacterium murale</name>
    <dbReference type="NCBI Taxonomy" id="182220"/>
    <lineage>
        <taxon>Bacteria</taxon>
        <taxon>Bacillati</taxon>
        <taxon>Actinomycetota</taxon>
        <taxon>Actinomycetes</taxon>
        <taxon>Mycobacteriales</taxon>
        <taxon>Mycobacteriaceae</taxon>
        <taxon>Mycolicibacterium</taxon>
    </lineage>
</organism>
<feature type="transmembrane region" description="Helical" evidence="8">
    <location>
        <begin position="385"/>
        <end position="404"/>
    </location>
</feature>
<dbReference type="SUPFAM" id="SSF82866">
    <property type="entry name" value="Multidrug efflux transporter AcrB transmembrane domain"/>
    <property type="match status" value="2"/>
</dbReference>
<feature type="transmembrane region" description="Helical" evidence="8">
    <location>
        <begin position="333"/>
        <end position="355"/>
    </location>
</feature>
<accession>A0A7I9WQZ5</accession>
<dbReference type="PANTHER" id="PTHR33406:SF6">
    <property type="entry name" value="MEMBRANE PROTEIN YDGH-RELATED"/>
    <property type="match status" value="1"/>
</dbReference>
<dbReference type="PANTHER" id="PTHR33406">
    <property type="entry name" value="MEMBRANE PROTEIN MJ1562-RELATED"/>
    <property type="match status" value="1"/>
</dbReference>
<evidence type="ECO:0000256" key="4">
    <source>
        <dbReference type="ARBA" id="ARBA00022692"/>
    </source>
</evidence>
<dbReference type="Pfam" id="PF03176">
    <property type="entry name" value="MMPL"/>
    <property type="match status" value="2"/>
</dbReference>
<dbReference type="InterPro" id="IPR000731">
    <property type="entry name" value="SSD"/>
</dbReference>
<comment type="caution">
    <text evidence="10">The sequence shown here is derived from an EMBL/GenBank/DDBJ whole genome shotgun (WGS) entry which is preliminary data.</text>
</comment>
<evidence type="ECO:0000256" key="8">
    <source>
        <dbReference type="SAM" id="Phobius"/>
    </source>
</evidence>
<keyword evidence="3" id="KW-1003">Cell membrane</keyword>
<proteinExistence type="inferred from homology"/>
<feature type="transmembrane region" description="Helical" evidence="8">
    <location>
        <begin position="200"/>
        <end position="218"/>
    </location>
</feature>
<evidence type="ECO:0000313" key="11">
    <source>
        <dbReference type="Proteomes" id="UP000465241"/>
    </source>
</evidence>
<evidence type="ECO:0000259" key="9">
    <source>
        <dbReference type="PROSITE" id="PS50156"/>
    </source>
</evidence>